<dbReference type="InterPro" id="IPR045017">
    <property type="entry name" value="DECR2-like"/>
</dbReference>
<dbReference type="GO" id="GO:0005777">
    <property type="term" value="C:peroxisome"/>
    <property type="evidence" value="ECO:0007669"/>
    <property type="project" value="TreeGrafter"/>
</dbReference>
<gene>
    <name evidence="5" type="ORF">B1B_03209</name>
    <name evidence="4" type="ORF">B2A_14767</name>
</gene>
<dbReference type="PRINTS" id="PR00080">
    <property type="entry name" value="SDRFAMILY"/>
</dbReference>
<keyword evidence="1" id="KW-0521">NADP</keyword>
<organism evidence="4">
    <name type="scientific">mine drainage metagenome</name>
    <dbReference type="NCBI Taxonomy" id="410659"/>
    <lineage>
        <taxon>unclassified sequences</taxon>
        <taxon>metagenomes</taxon>
        <taxon>ecological metagenomes</taxon>
    </lineage>
</organism>
<dbReference type="PRINTS" id="PR00081">
    <property type="entry name" value="GDHRDH"/>
</dbReference>
<dbReference type="SMART" id="SM00822">
    <property type="entry name" value="PKS_KR"/>
    <property type="match status" value="1"/>
</dbReference>
<evidence type="ECO:0000256" key="2">
    <source>
        <dbReference type="ARBA" id="ARBA00023002"/>
    </source>
</evidence>
<name>T0Y6L2_9ZZZZ</name>
<dbReference type="AlphaFoldDB" id="T0Y6L2"/>
<dbReference type="InterPro" id="IPR002347">
    <property type="entry name" value="SDR_fam"/>
</dbReference>
<evidence type="ECO:0000259" key="3">
    <source>
        <dbReference type="SMART" id="SM00822"/>
    </source>
</evidence>
<evidence type="ECO:0000313" key="4">
    <source>
        <dbReference type="EMBL" id="EQD28773.1"/>
    </source>
</evidence>
<dbReference type="Pfam" id="PF13561">
    <property type="entry name" value="adh_short_C2"/>
    <property type="match status" value="1"/>
</dbReference>
<dbReference type="InterPro" id="IPR057326">
    <property type="entry name" value="KR_dom"/>
</dbReference>
<dbReference type="CDD" id="cd05369">
    <property type="entry name" value="TER_DECR_SDR_a"/>
    <property type="match status" value="1"/>
</dbReference>
<dbReference type="FunFam" id="3.40.50.720:FF:000084">
    <property type="entry name" value="Short-chain dehydrogenase reductase"/>
    <property type="match status" value="1"/>
</dbReference>
<accession>T0Y6L2</accession>
<reference evidence="4" key="1">
    <citation type="submission" date="2013-08" db="EMBL/GenBank/DDBJ databases">
        <authorList>
            <person name="Mendez C."/>
            <person name="Richter M."/>
            <person name="Ferrer M."/>
            <person name="Sanchez J."/>
        </authorList>
    </citation>
    <scope>NUCLEOTIDE SEQUENCE</scope>
</reference>
<feature type="domain" description="Ketoreductase" evidence="3">
    <location>
        <begin position="24"/>
        <end position="167"/>
    </location>
</feature>
<reference evidence="4" key="2">
    <citation type="journal article" date="2014" name="ISME J.">
        <title>Microbial stratification in low pH oxic and suboxic macroscopic growths along an acid mine drainage.</title>
        <authorList>
            <person name="Mendez-Garcia C."/>
            <person name="Mesa V."/>
            <person name="Sprenger R.R."/>
            <person name="Richter M."/>
            <person name="Diez M.S."/>
            <person name="Solano J."/>
            <person name="Bargiela R."/>
            <person name="Golyshina O.V."/>
            <person name="Manteca A."/>
            <person name="Ramos J.L."/>
            <person name="Gallego J.R."/>
            <person name="Llorente I."/>
            <person name="Martins Dos Santos V.A."/>
            <person name="Jensen O.N."/>
            <person name="Pelaez A.I."/>
            <person name="Sanchez J."/>
            <person name="Ferrer M."/>
        </authorList>
    </citation>
    <scope>NUCLEOTIDE SEQUENCE</scope>
</reference>
<dbReference type="SUPFAM" id="SSF51735">
    <property type="entry name" value="NAD(P)-binding Rossmann-fold domains"/>
    <property type="match status" value="1"/>
</dbReference>
<comment type="caution">
    <text evidence="4">The sequence shown here is derived from an EMBL/GenBank/DDBJ whole genome shotgun (WGS) entry which is preliminary data.</text>
</comment>
<protein>
    <submittedName>
        <fullName evidence="4">Short-chain dehydrogenase/reductase SDR</fullName>
    </submittedName>
</protein>
<dbReference type="PANTHER" id="PTHR43296:SF2">
    <property type="entry name" value="PEROXISOMAL 2,4-DIENOYL-COA REDUCTASE [(3E)-ENOYL-COA-PRODUCING]"/>
    <property type="match status" value="1"/>
</dbReference>
<sequence length="301" mass="32459">MVDRPVADPANPVSPFRADLLDGKVVLITGGGTGLGRATALEASRLGARIFVTSRQEEHWQTVVEEIRSTGGAADGRSTDVRDPEQVQTLVEEVYRVCGRLDGVVNNAAGNFLARSEDLTPGGFDAVVRTVLYGTFYVSQAAARRWIADRTPGTLLNVVTSYSWTGAPYLLPSATAKAGVLALTRSLAVEWAGHGIRVNAIAPGPIPTPGAWRQLIPDVSMEASLREHIPAGRLGEPRDFATLAVLLISDALPFVTGECVVMDGGEWLVGNSFQMLRRLPAQFWDERLATHRRNRANRPPA</sequence>
<dbReference type="GO" id="GO:0008670">
    <property type="term" value="F:2,4-dienoyl-CoA reductase (NADPH) activity"/>
    <property type="evidence" value="ECO:0007669"/>
    <property type="project" value="InterPro"/>
</dbReference>
<dbReference type="EMBL" id="AUZZ01010735">
    <property type="protein sequence ID" value="EQD28773.1"/>
    <property type="molecule type" value="Genomic_DNA"/>
</dbReference>
<dbReference type="GO" id="GO:0009062">
    <property type="term" value="P:fatty acid catabolic process"/>
    <property type="evidence" value="ECO:0007669"/>
    <property type="project" value="InterPro"/>
</dbReference>
<keyword evidence="2" id="KW-0560">Oxidoreductase</keyword>
<dbReference type="InterPro" id="IPR036291">
    <property type="entry name" value="NAD(P)-bd_dom_sf"/>
</dbReference>
<dbReference type="Gene3D" id="3.40.50.720">
    <property type="entry name" value="NAD(P)-binding Rossmann-like Domain"/>
    <property type="match status" value="1"/>
</dbReference>
<dbReference type="PANTHER" id="PTHR43296">
    <property type="entry name" value="PEROXISOMAL 2,4-DIENOYL-COA REDUCTASE"/>
    <property type="match status" value="1"/>
</dbReference>
<evidence type="ECO:0000313" key="5">
    <source>
        <dbReference type="EMBL" id="EQD73458.1"/>
    </source>
</evidence>
<evidence type="ECO:0000256" key="1">
    <source>
        <dbReference type="ARBA" id="ARBA00022857"/>
    </source>
</evidence>
<dbReference type="EMBL" id="AUZY01001954">
    <property type="protein sequence ID" value="EQD73458.1"/>
    <property type="molecule type" value="Genomic_DNA"/>
</dbReference>
<proteinExistence type="predicted"/>